<feature type="compositionally biased region" description="Low complexity" evidence="3">
    <location>
        <begin position="1276"/>
        <end position="1286"/>
    </location>
</feature>
<dbReference type="InterPro" id="IPR047854">
    <property type="entry name" value="RFC_lid"/>
</dbReference>
<evidence type="ECO:0000259" key="4">
    <source>
        <dbReference type="SMART" id="SM00382"/>
    </source>
</evidence>
<reference evidence="6" key="1">
    <citation type="journal article" date="2021" name="Microbiol. Resour. Announc.">
        <title>LGAAP: Leishmaniinae Genome Assembly and Annotation Pipeline.</title>
        <authorList>
            <person name="Almutairi H."/>
            <person name="Urbaniak M.D."/>
            <person name="Bates M.D."/>
            <person name="Jariyapan N."/>
            <person name="Kwakye-Nuako G."/>
            <person name="Thomaz-Soccol V."/>
            <person name="Al-Salem W.S."/>
            <person name="Dillon R.J."/>
            <person name="Bates P.A."/>
            <person name="Gatherer D."/>
        </authorList>
    </citation>
    <scope>NUCLEOTIDE SEQUENCE [LARGE SCALE GENOMIC DNA]</scope>
</reference>
<feature type="compositionally biased region" description="Low complexity" evidence="3">
    <location>
        <begin position="1251"/>
        <end position="1267"/>
    </location>
</feature>
<feature type="region of interest" description="Disordered" evidence="3">
    <location>
        <begin position="481"/>
        <end position="521"/>
    </location>
</feature>
<dbReference type="CDD" id="cd18140">
    <property type="entry name" value="HLD_clamp_RFC"/>
    <property type="match status" value="1"/>
</dbReference>
<dbReference type="Proteomes" id="UP000674143">
    <property type="component" value="Unassembled WGS sequence"/>
</dbReference>
<keyword evidence="1" id="KW-0547">Nucleotide-binding</keyword>
<feature type="region of interest" description="Disordered" evidence="3">
    <location>
        <begin position="1142"/>
        <end position="1304"/>
    </location>
</feature>
<dbReference type="SUPFAM" id="SSF52540">
    <property type="entry name" value="P-loop containing nucleoside triphosphate hydrolases"/>
    <property type="match status" value="1"/>
</dbReference>
<dbReference type="Gene3D" id="3.40.50.300">
    <property type="entry name" value="P-loop containing nucleotide triphosphate hydrolases"/>
    <property type="match status" value="1"/>
</dbReference>
<name>A0A836KQI5_9TRYP</name>
<feature type="compositionally biased region" description="Basic and acidic residues" evidence="3">
    <location>
        <begin position="1"/>
        <end position="10"/>
    </location>
</feature>
<gene>
    <name evidence="5" type="ORF">LSCM4_06898</name>
</gene>
<dbReference type="GO" id="GO:0003677">
    <property type="term" value="F:DNA binding"/>
    <property type="evidence" value="ECO:0007669"/>
    <property type="project" value="TreeGrafter"/>
</dbReference>
<feature type="compositionally biased region" description="Basic and acidic residues" evidence="3">
    <location>
        <begin position="1186"/>
        <end position="1203"/>
    </location>
</feature>
<sequence>MDFEEAWREAVEEEEQQQRQQAGEAAAVRDGFNLSRCSPHVPLAPSGVTSPMKWSSGAHPKPQEVEVDYGGSGGGSDAYDEFSDEDLLQSVPYANDASVAPTLGQLSRSALMETASATAAAAAPNPQSPRPATASDVTAASPSPPMYSASPRGALEFPPIGVASFLLRGDNGRVRWVTTSGGASASAGRRCGAQTISRATGHSNPHEVMGIEATEVEDDGVTAHEDGAAATLGSAVAVRLSDEDDEDAVSDVGPPSVLRQGSEAAGFLRDGVSVRAMLRDIYAEEAKRQQRRVGESEWQERYRAHRGTADRSDSNLEALGDGDEALDDEEREKQRLAGSARQCRSATAGTLARPRPRSVPSGGELWATKYSPKLFREVLSDETVNLRLLQWLKSWDAYVFPDDAPSTAKGGLTSAAGATAATSPPAERIAVLAGPPGVGKTTLVHVLAAHCGYEVIEVNASVERTASRLEALIKTAVSAAGPAPGSRVRRPMGSVAAAGAAVPSSDHRTPSGDKGGDSGAASDAEATAAVLSWLHTSSSLAHHLLRPKCLVIDEMDGIASSSVAVYLLQQQLHRPVFCLCNDLYVPSLRPLRQRCSHVYHMPPIRPQRLLARLEEIARREGATMLDSTALSELIKTSGGDVRSCLNAMQLINSVVHQQQEQRLEVGTGASSSVAVAPAIAAPSRYTVTELIRRMQGKDTRVALRDTWQLLFTRPERNKAVQLLKREFAVDYEAFVEAAAAQHSRSVVPARRAHERERAVGAPAGGGSAATQAARLRGVDDASARASTQPVAMGFRVDPGYLYAAQKLSCCPDSSGLLDGLQENYLSRAYTDYTFFRTSATADSFSQQDVMMAAAFQHPAMMGAAERLGQVSALTCYVHCSTAARGCRIEFPREQATFRRLQSELKHIAQHFREGCRPNVSAFLGGDEVISTDVAPMLLRCLFDRSLRLPAHAISSFSRLPPADQRLLQGSVSRHVEYGLDYQRDRQYTPLPAAATATAAGTSLSPFDSLAVANVEDESPWRLTPELDRLLAGKVRPVEHALAGSGGGDYQGPFSLRASSFGGSGDGALSSSGRHTLPYSSVAKGGAGSSFSTAGSGGGSGSGPARSLSQASVMMPMRNEVRQILSGEIRQYRIMQSMEHLKRHSEQLATRKKSIAEPTTSELERGAKRERVDSDTSAATASSGLAHKGDATAKDDMHPVEHVTEASNAGEVGAPADKRPRADWPNDAPVAPTTKTPVRRDFFGRPLPSTDAGGAPTALAGSAAARGARTVGDHRSASATAATSPSSGDVGKAHFPRPHSPHRPAASAHVRYVYQDGSTNAVKMPATFADF</sequence>
<feature type="region of interest" description="Disordered" evidence="3">
    <location>
        <begin position="1"/>
        <end position="26"/>
    </location>
</feature>
<dbReference type="Pfam" id="PF13191">
    <property type="entry name" value="AAA_16"/>
    <property type="match status" value="1"/>
</dbReference>
<evidence type="ECO:0000256" key="1">
    <source>
        <dbReference type="ARBA" id="ARBA00022741"/>
    </source>
</evidence>
<feature type="region of interest" description="Disordered" evidence="3">
    <location>
        <begin position="117"/>
        <end position="150"/>
    </location>
</feature>
<dbReference type="InterPro" id="IPR003593">
    <property type="entry name" value="AAA+_ATPase"/>
</dbReference>
<evidence type="ECO:0000256" key="3">
    <source>
        <dbReference type="SAM" id="MobiDB-lite"/>
    </source>
</evidence>
<dbReference type="Gene3D" id="1.10.8.60">
    <property type="match status" value="1"/>
</dbReference>
<organism evidence="5 6">
    <name type="scientific">Leishmania orientalis</name>
    <dbReference type="NCBI Taxonomy" id="2249476"/>
    <lineage>
        <taxon>Eukaryota</taxon>
        <taxon>Discoba</taxon>
        <taxon>Euglenozoa</taxon>
        <taxon>Kinetoplastea</taxon>
        <taxon>Metakinetoplastina</taxon>
        <taxon>Trypanosomatida</taxon>
        <taxon>Trypanosomatidae</taxon>
        <taxon>Leishmaniinae</taxon>
        <taxon>Leishmania</taxon>
    </lineage>
</organism>
<dbReference type="GO" id="GO:0005524">
    <property type="term" value="F:ATP binding"/>
    <property type="evidence" value="ECO:0007669"/>
    <property type="project" value="UniProtKB-KW"/>
</dbReference>
<dbReference type="GeneID" id="92362742"/>
<dbReference type="GO" id="GO:0016887">
    <property type="term" value="F:ATP hydrolysis activity"/>
    <property type="evidence" value="ECO:0007669"/>
    <property type="project" value="InterPro"/>
</dbReference>
<evidence type="ECO:0000256" key="2">
    <source>
        <dbReference type="ARBA" id="ARBA00022840"/>
    </source>
</evidence>
<protein>
    <recommendedName>
        <fullName evidence="4">AAA+ ATPase domain-containing protein</fullName>
    </recommendedName>
</protein>
<feature type="region of interest" description="Disordered" evidence="3">
    <location>
        <begin position="286"/>
        <end position="364"/>
    </location>
</feature>
<feature type="compositionally biased region" description="Basic and acidic residues" evidence="3">
    <location>
        <begin position="286"/>
        <end position="314"/>
    </location>
</feature>
<keyword evidence="6" id="KW-1185">Reference proteome</keyword>
<dbReference type="GO" id="GO:0005634">
    <property type="term" value="C:nucleus"/>
    <property type="evidence" value="ECO:0007669"/>
    <property type="project" value="TreeGrafter"/>
</dbReference>
<dbReference type="RefSeq" id="XP_067064182.1">
    <property type="nucleotide sequence ID" value="XM_067208808.1"/>
</dbReference>
<comment type="caution">
    <text evidence="5">The sequence shown here is derived from an EMBL/GenBank/DDBJ whole genome shotgun (WGS) entry which is preliminary data.</text>
</comment>
<dbReference type="PANTHER" id="PTHR23389">
    <property type="entry name" value="CHROMOSOME TRANSMISSION FIDELITY FACTOR 18"/>
    <property type="match status" value="1"/>
</dbReference>
<evidence type="ECO:0000313" key="5">
    <source>
        <dbReference type="EMBL" id="KAG5481822.1"/>
    </source>
</evidence>
<proteinExistence type="predicted"/>
<feature type="compositionally biased region" description="Basic and acidic residues" evidence="3">
    <location>
        <begin position="1161"/>
        <end position="1173"/>
    </location>
</feature>
<dbReference type="EMBL" id="JAFHLR010000017">
    <property type="protein sequence ID" value="KAG5481822.1"/>
    <property type="molecule type" value="Genomic_DNA"/>
</dbReference>
<dbReference type="GO" id="GO:0006260">
    <property type="term" value="P:DNA replication"/>
    <property type="evidence" value="ECO:0007669"/>
    <property type="project" value="UniProtKB-KW"/>
</dbReference>
<feature type="compositionally biased region" description="Acidic residues" evidence="3">
    <location>
        <begin position="320"/>
        <end position="330"/>
    </location>
</feature>
<feature type="region of interest" description="Disordered" evidence="3">
    <location>
        <begin position="40"/>
        <end position="81"/>
    </location>
</feature>
<dbReference type="InterPro" id="IPR027417">
    <property type="entry name" value="P-loop_NTPase"/>
</dbReference>
<feature type="compositionally biased region" description="Low complexity" evidence="3">
    <location>
        <begin position="493"/>
        <end position="504"/>
    </location>
</feature>
<feature type="compositionally biased region" description="Basic and acidic residues" evidence="3">
    <location>
        <begin position="505"/>
        <end position="516"/>
    </location>
</feature>
<feature type="domain" description="AAA+ ATPase" evidence="4">
    <location>
        <begin position="426"/>
        <end position="605"/>
    </location>
</feature>
<accession>A0A836KQI5</accession>
<dbReference type="SMART" id="SM00382">
    <property type="entry name" value="AAA"/>
    <property type="match status" value="1"/>
</dbReference>
<dbReference type="InterPro" id="IPR041664">
    <property type="entry name" value="AAA_16"/>
</dbReference>
<evidence type="ECO:0000313" key="6">
    <source>
        <dbReference type="Proteomes" id="UP000674143"/>
    </source>
</evidence>
<reference evidence="6" key="2">
    <citation type="journal article" date="2021" name="Sci. Data">
        <title>Chromosome-scale genome sequencing, assembly and annotation of six genomes from subfamily Leishmaniinae.</title>
        <authorList>
            <person name="Almutairi H."/>
            <person name="Urbaniak M.D."/>
            <person name="Bates M.D."/>
            <person name="Jariyapan N."/>
            <person name="Kwakye-Nuako G."/>
            <person name="Thomaz Soccol V."/>
            <person name="Al-Salem W.S."/>
            <person name="Dillon R.J."/>
            <person name="Bates P.A."/>
            <person name="Gatherer D."/>
        </authorList>
    </citation>
    <scope>NUCLEOTIDE SEQUENCE [LARGE SCALE GENOMIC DNA]</scope>
</reference>
<keyword evidence="2" id="KW-0067">ATP-binding</keyword>
<feature type="region of interest" description="Disordered" evidence="3">
    <location>
        <begin position="1083"/>
        <end position="1107"/>
    </location>
</feature>
<dbReference type="KEGG" id="loi:92362742"/>
<dbReference type="PANTHER" id="PTHR23389:SF3">
    <property type="entry name" value="CHROMOSOME TRANSMISSION FIDELITY PROTEIN 18 HOMOLOG"/>
    <property type="match status" value="1"/>
</dbReference>